<keyword evidence="4" id="KW-1185">Reference proteome</keyword>
<feature type="compositionally biased region" description="Polar residues" evidence="2">
    <location>
        <begin position="913"/>
        <end position="923"/>
    </location>
</feature>
<feature type="compositionally biased region" description="Polar residues" evidence="2">
    <location>
        <begin position="96"/>
        <end position="112"/>
    </location>
</feature>
<feature type="region of interest" description="Disordered" evidence="2">
    <location>
        <begin position="571"/>
        <end position="607"/>
    </location>
</feature>
<dbReference type="RefSeq" id="XP_045951134.1">
    <property type="nucleotide sequence ID" value="XM_046101130.1"/>
</dbReference>
<protein>
    <recommendedName>
        <fullName evidence="5">Centrosomin N-terminal motif 1 domain-containing protein</fullName>
    </recommendedName>
</protein>
<feature type="compositionally biased region" description="Low complexity" evidence="2">
    <location>
        <begin position="9"/>
        <end position="24"/>
    </location>
</feature>
<evidence type="ECO:0008006" key="5">
    <source>
        <dbReference type="Google" id="ProtNLM"/>
    </source>
</evidence>
<feature type="region of interest" description="Disordered" evidence="2">
    <location>
        <begin position="405"/>
        <end position="462"/>
    </location>
</feature>
<feature type="compositionally biased region" description="Polar residues" evidence="2">
    <location>
        <begin position="710"/>
        <end position="722"/>
    </location>
</feature>
<feature type="region of interest" description="Disordered" evidence="2">
    <location>
        <begin position="337"/>
        <end position="382"/>
    </location>
</feature>
<sequence>MDGTEGQRRPGSSRAPSRTSTTSSHSHRFHHNHCGSDSATISQPSTFLQEKIQQRRAEKKMSEGNMSTSTGRTRDGDNVIRSSPARQSAAAMVRRVQSNNSNEGELNSTGSNETDRAIETLKKQNWDMKLELYHRRERQTALEEQAKRLSEEAQRMSQETQRMSKEHAIMLAQSTETMKLYDDLTGELDRRDRAMFEAIDMIVDLQSRVDELEREKKMIRMVEADIPDPTAQDHLDGPTRSAMPALSASNSPSLRPVTDLAGRLGDPRTLERMSSFLSEHGERTVNLRDMILNNKSSFVHMRKISDMSAAPSEFNRLASPSLSVLSESSFMSVYGNTARTPEQMPSPPSLEDPVVPDRIRMPDFSQGQSLGHSSSQGSSITRSHLLRDVSREDASLASQMQSFSDVLDISPSPQRTGRVEDKLSMNNSSRPSTSSHVNTAKPPMSRRARSQVRTQQEKREALRRVVTTSPKTTDFANARMLPPTPDTTSSSMLRRYHNSNDTLTKNSRGLPKDEIVHDIKALPTIALPPQISPQLAKGKFSHLAPVPVVTGQTDLLGPTMKTARANVEYYSEVQSQRPTSADETPMSRHRANSWGSESDTDGGADAHSEASDIDYWMHESVKPNVRVTDDGISSPDLFNFPTESGRWETDAILGAMRGTGFTPVPDLRRDPMDEQPTTLIIPHGGMYHAPDPRAPDGGIPPPVRRSSRSARTGSMTSTSNHPETGKSKKSLVRGSSVSHISKKTRSNSVDSASMRPPVVSLQSYIGDGTGDSKGNQYPPIAGQPTKLRKSGTLNRLFKRSIGSNQDMQEVPRSAAEANSSGKQMQSTHAHPRKDGPTGRSSVPPPATLPWRAPIAVFHDDLSSATPPPIMRKRGAPGGTSMDSSSQRPLTPRRVHSATPKMYQQDHGEAECLSNANTPQSGQSVRRKWLGLGRRSSLMNRNA</sequence>
<reference evidence="3" key="1">
    <citation type="journal article" date="2021" name="Nat. Commun.">
        <title>Genetic determinants of endophytism in the Arabidopsis root mycobiome.</title>
        <authorList>
            <person name="Mesny F."/>
            <person name="Miyauchi S."/>
            <person name="Thiergart T."/>
            <person name="Pickel B."/>
            <person name="Atanasova L."/>
            <person name="Karlsson M."/>
            <person name="Huettel B."/>
            <person name="Barry K.W."/>
            <person name="Haridas S."/>
            <person name="Chen C."/>
            <person name="Bauer D."/>
            <person name="Andreopoulos W."/>
            <person name="Pangilinan J."/>
            <person name="LaButti K."/>
            <person name="Riley R."/>
            <person name="Lipzen A."/>
            <person name="Clum A."/>
            <person name="Drula E."/>
            <person name="Henrissat B."/>
            <person name="Kohler A."/>
            <person name="Grigoriev I.V."/>
            <person name="Martin F.M."/>
            <person name="Hacquard S."/>
        </authorList>
    </citation>
    <scope>NUCLEOTIDE SEQUENCE</scope>
    <source>
        <strain evidence="3">MPI-SDFR-AT-0073</strain>
    </source>
</reference>
<evidence type="ECO:0000256" key="1">
    <source>
        <dbReference type="SAM" id="Coils"/>
    </source>
</evidence>
<feature type="region of interest" description="Disordered" evidence="2">
    <location>
        <begin position="680"/>
        <end position="942"/>
    </location>
</feature>
<evidence type="ECO:0000313" key="4">
    <source>
        <dbReference type="Proteomes" id="UP000758603"/>
    </source>
</evidence>
<evidence type="ECO:0000256" key="2">
    <source>
        <dbReference type="SAM" id="MobiDB-lite"/>
    </source>
</evidence>
<feature type="coiled-coil region" evidence="1">
    <location>
        <begin position="139"/>
        <end position="166"/>
    </location>
</feature>
<gene>
    <name evidence="3" type="ORF">BKA67DRAFT_542586</name>
</gene>
<feature type="coiled-coil region" evidence="1">
    <location>
        <begin position="195"/>
        <end position="222"/>
    </location>
</feature>
<feature type="compositionally biased region" description="Polar residues" evidence="2">
    <location>
        <begin position="37"/>
        <end position="48"/>
    </location>
</feature>
<feature type="compositionally biased region" description="Low complexity" evidence="2">
    <location>
        <begin position="365"/>
        <end position="379"/>
    </location>
</feature>
<evidence type="ECO:0000313" key="3">
    <source>
        <dbReference type="EMBL" id="KAH6640060.1"/>
    </source>
</evidence>
<dbReference type="OrthoDB" id="10251744at2759"/>
<feature type="region of interest" description="Disordered" evidence="2">
    <location>
        <begin position="228"/>
        <end position="265"/>
    </location>
</feature>
<comment type="caution">
    <text evidence="3">The sequence shown here is derived from an EMBL/GenBank/DDBJ whole genome shotgun (WGS) entry which is preliminary data.</text>
</comment>
<accession>A0A9P8RJQ7</accession>
<feature type="compositionally biased region" description="Polar residues" evidence="2">
    <location>
        <begin position="816"/>
        <end position="828"/>
    </location>
</feature>
<dbReference type="EMBL" id="JAGPXC010000014">
    <property type="protein sequence ID" value="KAH6640060.1"/>
    <property type="molecule type" value="Genomic_DNA"/>
</dbReference>
<dbReference type="GeneID" id="70130022"/>
<name>A0A9P8RJQ7_9PEZI</name>
<feature type="compositionally biased region" description="Low complexity" evidence="2">
    <location>
        <begin position="424"/>
        <end position="438"/>
    </location>
</feature>
<dbReference type="AlphaFoldDB" id="A0A9P8RJQ7"/>
<feature type="region of interest" description="Disordered" evidence="2">
    <location>
        <begin position="1"/>
        <end position="116"/>
    </location>
</feature>
<proteinExistence type="predicted"/>
<keyword evidence="1" id="KW-0175">Coiled coil</keyword>
<dbReference type="Proteomes" id="UP000758603">
    <property type="component" value="Unassembled WGS sequence"/>
</dbReference>
<organism evidence="3 4">
    <name type="scientific">Truncatella angustata</name>
    <dbReference type="NCBI Taxonomy" id="152316"/>
    <lineage>
        <taxon>Eukaryota</taxon>
        <taxon>Fungi</taxon>
        <taxon>Dikarya</taxon>
        <taxon>Ascomycota</taxon>
        <taxon>Pezizomycotina</taxon>
        <taxon>Sordariomycetes</taxon>
        <taxon>Xylariomycetidae</taxon>
        <taxon>Amphisphaeriales</taxon>
        <taxon>Sporocadaceae</taxon>
        <taxon>Truncatella</taxon>
    </lineage>
</organism>
<feature type="compositionally biased region" description="Polar residues" evidence="2">
    <location>
        <begin position="572"/>
        <end position="582"/>
    </location>
</feature>
<feature type="compositionally biased region" description="Basic and acidic residues" evidence="2">
    <location>
        <begin position="52"/>
        <end position="62"/>
    </location>
</feature>